<comment type="caution">
    <text evidence="1">The sequence shown here is derived from an EMBL/GenBank/DDBJ whole genome shotgun (WGS) entry which is preliminary data.</text>
</comment>
<organism evidence="1 2">
    <name type="scientific">Chryseobacterium aquifrigidense</name>
    <dbReference type="NCBI Taxonomy" id="558021"/>
    <lineage>
        <taxon>Bacteria</taxon>
        <taxon>Pseudomonadati</taxon>
        <taxon>Bacteroidota</taxon>
        <taxon>Flavobacteriia</taxon>
        <taxon>Flavobacteriales</taxon>
        <taxon>Weeksellaceae</taxon>
        <taxon>Chryseobacterium group</taxon>
        <taxon>Chryseobacterium</taxon>
    </lineage>
</organism>
<accession>A0A543E9M8</accession>
<dbReference type="AlphaFoldDB" id="A0A543E9M8"/>
<keyword evidence="2" id="KW-1185">Reference proteome</keyword>
<evidence type="ECO:0000313" key="2">
    <source>
        <dbReference type="Proteomes" id="UP000316437"/>
    </source>
</evidence>
<dbReference type="Pfam" id="PF04245">
    <property type="entry name" value="NA37"/>
    <property type="match status" value="1"/>
</dbReference>
<sequence>MKVITHRIGNKINGEGMLLSQRELQLNEQTTEELKDLFLSSFKSDETYQFYSDSYLSNNDVYRSVSAIFENPETFLFESESIAKTLFDAAENPRIAGGELFVVLFESEKPENNQIGIFKTEKRESILKFSYANDVLEIEKDQGVSLNKIDKAALIYNTGKETGYVISAVDNNKNGDVYYWFEDFLHIKQREDDYFHTNELLMVFKDYITKQLPQEYEVTKVDQVNFLKSSLTYFMEKEQFDFDEFTNEIFSDESVIESFAEFKTDYEHNMQANISEEFEINTAAVKKVKRHFKSVIKLDKNFQIHIHGDKKLLEQGEDEKGKFYQLYFQKEQ</sequence>
<name>A0A543E9M8_9FLAO</name>
<protein>
    <submittedName>
        <fullName evidence="1">Nucleoid associated protein NdpA</fullName>
    </submittedName>
</protein>
<dbReference type="GO" id="GO:0009295">
    <property type="term" value="C:nucleoid"/>
    <property type="evidence" value="ECO:0007669"/>
    <property type="project" value="InterPro"/>
</dbReference>
<dbReference type="InterPro" id="IPR007358">
    <property type="entry name" value="Nucleoid_associated_NdpA"/>
</dbReference>
<dbReference type="EMBL" id="VFPD01000003">
    <property type="protein sequence ID" value="TQM18300.1"/>
    <property type="molecule type" value="Genomic_DNA"/>
</dbReference>
<proteinExistence type="predicted"/>
<reference evidence="1 2" key="1">
    <citation type="submission" date="2019-06" db="EMBL/GenBank/DDBJ databases">
        <title>Sorghum-associated microbial communities from plants grown in Nebraska, USA.</title>
        <authorList>
            <person name="Schachtman D."/>
        </authorList>
    </citation>
    <scope>NUCLEOTIDE SEQUENCE [LARGE SCALE GENOMIC DNA]</scope>
    <source>
        <strain evidence="1 2">110</strain>
    </source>
</reference>
<dbReference type="Proteomes" id="UP000316437">
    <property type="component" value="Unassembled WGS sequence"/>
</dbReference>
<evidence type="ECO:0000313" key="1">
    <source>
        <dbReference type="EMBL" id="TQM18300.1"/>
    </source>
</evidence>
<gene>
    <name evidence="1" type="ORF">FB551_4081</name>
</gene>